<accession>A0A1V3XJN4</accession>
<evidence type="ECO:0000313" key="3">
    <source>
        <dbReference type="EMBL" id="OOK80998.1"/>
    </source>
</evidence>
<evidence type="ECO:0000313" key="4">
    <source>
        <dbReference type="Proteomes" id="UP000188532"/>
    </source>
</evidence>
<comment type="caution">
    <text evidence="2">The sequence shown here is derived from an EMBL/GenBank/DDBJ whole genome shotgun (WGS) entry which is preliminary data.</text>
</comment>
<feature type="compositionally biased region" description="Basic and acidic residues" evidence="1">
    <location>
        <begin position="9"/>
        <end position="19"/>
    </location>
</feature>
<dbReference type="Proteomes" id="UP000188532">
    <property type="component" value="Unassembled WGS sequence"/>
</dbReference>
<reference evidence="4 5" key="1">
    <citation type="submission" date="2017-02" db="EMBL/GenBank/DDBJ databases">
        <title>Complete genome sequences of Mycobacterium kansasii strains isolated from rhesus macaques.</title>
        <authorList>
            <person name="Panda A."/>
            <person name="Nagaraj S."/>
            <person name="Zhao X."/>
            <person name="Tettelin H."/>
            <person name="Detolla L.J."/>
        </authorList>
    </citation>
    <scope>NUCLEOTIDE SEQUENCE [LARGE SCALE GENOMIC DNA]</scope>
    <source>
        <strain evidence="3 4">11-3469</strain>
        <strain evidence="2 5">11-3813</strain>
    </source>
</reference>
<gene>
    <name evidence="3" type="ORF">BZL29_2786</name>
    <name evidence="2" type="ORF">BZL30_2850</name>
</gene>
<feature type="region of interest" description="Disordered" evidence="1">
    <location>
        <begin position="1"/>
        <end position="72"/>
    </location>
</feature>
<organism evidence="2 5">
    <name type="scientific">Mycobacterium kansasii</name>
    <dbReference type="NCBI Taxonomy" id="1768"/>
    <lineage>
        <taxon>Bacteria</taxon>
        <taxon>Bacillati</taxon>
        <taxon>Actinomycetota</taxon>
        <taxon>Actinomycetes</taxon>
        <taxon>Mycobacteriales</taxon>
        <taxon>Mycobacteriaceae</taxon>
        <taxon>Mycobacterium</taxon>
    </lineage>
</organism>
<evidence type="ECO:0000256" key="1">
    <source>
        <dbReference type="SAM" id="MobiDB-lite"/>
    </source>
</evidence>
<dbReference type="Proteomes" id="UP000189229">
    <property type="component" value="Unassembled WGS sequence"/>
</dbReference>
<evidence type="ECO:0000313" key="2">
    <source>
        <dbReference type="EMBL" id="OOK78996.1"/>
    </source>
</evidence>
<dbReference type="EMBL" id="MVBM01000002">
    <property type="protein sequence ID" value="OOK78996.1"/>
    <property type="molecule type" value="Genomic_DNA"/>
</dbReference>
<dbReference type="EMBL" id="MVBN01000002">
    <property type="protein sequence ID" value="OOK80998.1"/>
    <property type="molecule type" value="Genomic_DNA"/>
</dbReference>
<name>A0A1V3XJN4_MYCKA</name>
<evidence type="ECO:0000313" key="5">
    <source>
        <dbReference type="Proteomes" id="UP000189229"/>
    </source>
</evidence>
<sequence length="72" mass="8001">MNRGGPVRAAKDVRVDHRVEGKHRHTISGALWGRRPLQQMQVTPDHPGAFSTGTHQTPWHLGNNPATRCSQT</sequence>
<dbReference type="AlphaFoldDB" id="A0A1V3XJN4"/>
<protein>
    <submittedName>
        <fullName evidence="2">Uncharacterized protein</fullName>
    </submittedName>
</protein>
<proteinExistence type="predicted"/>